<dbReference type="WBParaSite" id="Minc3s00404g11727">
    <property type="protein sequence ID" value="Minc3s00404g11727"/>
    <property type="gene ID" value="Minc3s00404g11727"/>
</dbReference>
<organism evidence="1 2">
    <name type="scientific">Meloidogyne incognita</name>
    <name type="common">Southern root-knot nematode worm</name>
    <name type="synonym">Oxyuris incognita</name>
    <dbReference type="NCBI Taxonomy" id="6306"/>
    <lineage>
        <taxon>Eukaryota</taxon>
        <taxon>Metazoa</taxon>
        <taxon>Ecdysozoa</taxon>
        <taxon>Nematoda</taxon>
        <taxon>Chromadorea</taxon>
        <taxon>Rhabditida</taxon>
        <taxon>Tylenchina</taxon>
        <taxon>Tylenchomorpha</taxon>
        <taxon>Tylenchoidea</taxon>
        <taxon>Meloidogynidae</taxon>
        <taxon>Meloidogyninae</taxon>
        <taxon>Meloidogyne</taxon>
        <taxon>Meloidogyne incognita group</taxon>
    </lineage>
</organism>
<reference evidence="2" key="1">
    <citation type="submission" date="2022-11" db="UniProtKB">
        <authorList>
            <consortium name="WormBaseParasite"/>
        </authorList>
    </citation>
    <scope>IDENTIFICATION</scope>
</reference>
<accession>A0A914LCP8</accession>
<evidence type="ECO:0000313" key="1">
    <source>
        <dbReference type="Proteomes" id="UP000887563"/>
    </source>
</evidence>
<dbReference type="AlphaFoldDB" id="A0A914LCP8"/>
<protein>
    <submittedName>
        <fullName evidence="2">Uncharacterized protein</fullName>
    </submittedName>
</protein>
<sequence>MKPFPKIFLHLLCLLALGIYLLLHNYFVQADIPFYLIRAPNKYICFVKIHIFHL</sequence>
<name>A0A914LCP8_MELIC</name>
<dbReference type="Proteomes" id="UP000887563">
    <property type="component" value="Unplaced"/>
</dbReference>
<proteinExistence type="predicted"/>
<evidence type="ECO:0000313" key="2">
    <source>
        <dbReference type="WBParaSite" id="Minc3s00404g11727"/>
    </source>
</evidence>
<keyword evidence="1" id="KW-1185">Reference proteome</keyword>